<feature type="non-terminal residue" evidence="7">
    <location>
        <position position="199"/>
    </location>
</feature>
<dbReference type="EMBL" id="AHHD01000951">
    <property type="protein sequence ID" value="EKG08934.1"/>
    <property type="molecule type" value="Genomic_DNA"/>
</dbReference>
<accession>K2RFS6</accession>
<dbReference type="OrthoDB" id="2686308at2759"/>
<dbReference type="InterPro" id="IPR003945">
    <property type="entry name" value="NU5C-like"/>
</dbReference>
<dbReference type="PANTHER" id="PTHR42829">
    <property type="entry name" value="NADH-UBIQUINONE OXIDOREDUCTASE CHAIN 5"/>
    <property type="match status" value="1"/>
</dbReference>
<evidence type="ECO:0000313" key="7">
    <source>
        <dbReference type="EMBL" id="EKG08934.1"/>
    </source>
</evidence>
<dbReference type="VEuPathDB" id="FungiDB:MPH_14117"/>
<keyword evidence="4 5" id="KW-0472">Membrane</keyword>
<dbReference type="GO" id="GO:0042773">
    <property type="term" value="P:ATP synthesis coupled electron transport"/>
    <property type="evidence" value="ECO:0007669"/>
    <property type="project" value="InterPro"/>
</dbReference>
<sequence length="199" mass="21884">MLRSSPIIEYGPTVLIVITWVGALTAFFAATTGMLQNDMKRIIRFSTCSQMGYLFMAVGLSQYNAALFHLVNHAFFKALLFLAAGAVIHGMADQQDLRRLGGLVNFLPLSYTAILIGSLSLMAFPFLTGFYSKDLILELAAGQYEVSGNIAYWLGTLSARLTAFYSTRLISLAFFTVPNGPKVDYEHAHDAPFIIIIPL</sequence>
<evidence type="ECO:0000256" key="2">
    <source>
        <dbReference type="ARBA" id="ARBA00022692"/>
    </source>
</evidence>
<dbReference type="GO" id="GO:0003954">
    <property type="term" value="F:NADH dehydrogenase activity"/>
    <property type="evidence" value="ECO:0007669"/>
    <property type="project" value="TreeGrafter"/>
</dbReference>
<evidence type="ECO:0000256" key="1">
    <source>
        <dbReference type="ARBA" id="ARBA00004141"/>
    </source>
</evidence>
<dbReference type="Proteomes" id="UP000007129">
    <property type="component" value="Unassembled WGS sequence"/>
</dbReference>
<keyword evidence="7" id="KW-0830">Ubiquinone</keyword>
<dbReference type="GO" id="GO:0015990">
    <property type="term" value="P:electron transport coupled proton transport"/>
    <property type="evidence" value="ECO:0007669"/>
    <property type="project" value="TreeGrafter"/>
</dbReference>
<gene>
    <name evidence="7" type="ORF">MPH_14117</name>
</gene>
<dbReference type="InterPro" id="IPR001750">
    <property type="entry name" value="ND/Mrp_TM"/>
</dbReference>
<feature type="transmembrane region" description="Helical" evidence="5">
    <location>
        <begin position="104"/>
        <end position="130"/>
    </location>
</feature>
<dbReference type="PANTHER" id="PTHR42829:SF2">
    <property type="entry name" value="NADH-UBIQUINONE OXIDOREDUCTASE CHAIN 5"/>
    <property type="match status" value="1"/>
</dbReference>
<dbReference type="PRINTS" id="PR01434">
    <property type="entry name" value="NADHDHGNASE5"/>
</dbReference>
<dbReference type="Pfam" id="PF00361">
    <property type="entry name" value="Proton_antipo_M"/>
    <property type="match status" value="1"/>
</dbReference>
<evidence type="ECO:0000313" key="8">
    <source>
        <dbReference type="Proteomes" id="UP000007129"/>
    </source>
</evidence>
<feature type="transmembrane region" description="Helical" evidence="5">
    <location>
        <begin position="74"/>
        <end position="92"/>
    </location>
</feature>
<comment type="caution">
    <text evidence="7">The sequence shown here is derived from an EMBL/GenBank/DDBJ whole genome shotgun (WGS) entry which is preliminary data.</text>
</comment>
<dbReference type="AlphaFoldDB" id="K2RFS6"/>
<evidence type="ECO:0000256" key="5">
    <source>
        <dbReference type="SAM" id="Phobius"/>
    </source>
</evidence>
<name>K2RFS6_MACPH</name>
<keyword evidence="2 5" id="KW-0812">Transmembrane</keyword>
<evidence type="ECO:0000256" key="4">
    <source>
        <dbReference type="ARBA" id="ARBA00023136"/>
    </source>
</evidence>
<keyword evidence="3 5" id="KW-1133">Transmembrane helix</keyword>
<evidence type="ECO:0000259" key="6">
    <source>
        <dbReference type="Pfam" id="PF00361"/>
    </source>
</evidence>
<comment type="subcellular location">
    <subcellularLocation>
        <location evidence="1">Membrane</location>
        <topology evidence="1">Multi-pass membrane protein</topology>
    </subcellularLocation>
</comment>
<evidence type="ECO:0000256" key="3">
    <source>
        <dbReference type="ARBA" id="ARBA00022989"/>
    </source>
</evidence>
<dbReference type="eggNOG" id="KOG4668">
    <property type="taxonomic scope" value="Eukaryota"/>
</dbReference>
<protein>
    <submittedName>
        <fullName evidence="7">NADH:ubiquinone/plastoquinone oxidoreductase</fullName>
    </submittedName>
</protein>
<dbReference type="STRING" id="1126212.K2RFS6"/>
<reference evidence="7 8" key="1">
    <citation type="journal article" date="2012" name="BMC Genomics">
        <title>Tools to kill: Genome of one of the most destructive plant pathogenic fungi Macrophomina phaseolina.</title>
        <authorList>
            <person name="Islam M.S."/>
            <person name="Haque M.S."/>
            <person name="Islam M.M."/>
            <person name="Emdad E.M."/>
            <person name="Halim A."/>
            <person name="Hossen Q.M.M."/>
            <person name="Hossain M.Z."/>
            <person name="Ahmed B."/>
            <person name="Rahim S."/>
            <person name="Rahman M.S."/>
            <person name="Alam M.M."/>
            <person name="Hou S."/>
            <person name="Wan X."/>
            <person name="Saito J.A."/>
            <person name="Alam M."/>
        </authorList>
    </citation>
    <scope>NUCLEOTIDE SEQUENCE [LARGE SCALE GENOMIC DNA]</scope>
    <source>
        <strain evidence="7 8">MS6</strain>
    </source>
</reference>
<organism evidence="7 8">
    <name type="scientific">Macrophomina phaseolina (strain MS6)</name>
    <name type="common">Charcoal rot fungus</name>
    <dbReference type="NCBI Taxonomy" id="1126212"/>
    <lineage>
        <taxon>Eukaryota</taxon>
        <taxon>Fungi</taxon>
        <taxon>Dikarya</taxon>
        <taxon>Ascomycota</taxon>
        <taxon>Pezizomycotina</taxon>
        <taxon>Dothideomycetes</taxon>
        <taxon>Dothideomycetes incertae sedis</taxon>
        <taxon>Botryosphaeriales</taxon>
        <taxon>Botryosphaeriaceae</taxon>
        <taxon>Macrophomina</taxon>
    </lineage>
</organism>
<dbReference type="InParanoid" id="K2RFS6"/>
<feature type="domain" description="NADH:quinone oxidoreductase/Mrp antiporter transmembrane" evidence="6">
    <location>
        <begin position="3"/>
        <end position="143"/>
    </location>
</feature>
<dbReference type="HOGENOM" id="CLU_007100_5_0_1"/>
<feature type="transmembrane region" description="Helical" evidence="5">
    <location>
        <begin position="12"/>
        <end position="30"/>
    </location>
</feature>
<dbReference type="GO" id="GO:0008137">
    <property type="term" value="F:NADH dehydrogenase (ubiquinone) activity"/>
    <property type="evidence" value="ECO:0007669"/>
    <property type="project" value="InterPro"/>
</dbReference>
<dbReference type="GO" id="GO:0016020">
    <property type="term" value="C:membrane"/>
    <property type="evidence" value="ECO:0007669"/>
    <property type="project" value="UniProtKB-SubCell"/>
</dbReference>
<proteinExistence type="predicted"/>